<evidence type="ECO:0000256" key="1">
    <source>
        <dbReference type="ARBA" id="ARBA00001946"/>
    </source>
</evidence>
<evidence type="ECO:0000259" key="13">
    <source>
        <dbReference type="Pfam" id="PF08245"/>
    </source>
</evidence>
<dbReference type="GO" id="GO:0008841">
    <property type="term" value="F:dihydrofolate synthase activity"/>
    <property type="evidence" value="ECO:0007669"/>
    <property type="project" value="TreeGrafter"/>
</dbReference>
<evidence type="ECO:0000256" key="4">
    <source>
        <dbReference type="ARBA" id="ARBA00022598"/>
    </source>
</evidence>
<dbReference type="Gene3D" id="3.40.1190.10">
    <property type="entry name" value="Mur-like, catalytic domain"/>
    <property type="match status" value="1"/>
</dbReference>
<dbReference type="NCBIfam" id="TIGR01499">
    <property type="entry name" value="folC"/>
    <property type="match status" value="1"/>
</dbReference>
<dbReference type="InterPro" id="IPR036565">
    <property type="entry name" value="Mur-like_cat_sf"/>
</dbReference>
<evidence type="ECO:0000313" key="14">
    <source>
        <dbReference type="EMBL" id="RRK30186.1"/>
    </source>
</evidence>
<comment type="similarity">
    <text evidence="2 11">Belongs to the folylpolyglutamate synthase family.</text>
</comment>
<dbReference type="InterPro" id="IPR001645">
    <property type="entry name" value="Folylpolyglutamate_synth"/>
</dbReference>
<dbReference type="InterPro" id="IPR004101">
    <property type="entry name" value="Mur_ligase_C"/>
</dbReference>
<dbReference type="EMBL" id="RHJS01000002">
    <property type="protein sequence ID" value="RRK30186.1"/>
    <property type="molecule type" value="Genomic_DNA"/>
</dbReference>
<evidence type="ECO:0000256" key="10">
    <source>
        <dbReference type="ARBA" id="ARBA00047493"/>
    </source>
</evidence>
<keyword evidence="4 11" id="KW-0436">Ligase</keyword>
<comment type="catalytic activity">
    <reaction evidence="10">
        <text>(6S)-5,6,7,8-tetrahydrofolyl-(gamma-L-Glu)(n) + L-glutamate + ATP = (6S)-5,6,7,8-tetrahydrofolyl-(gamma-L-Glu)(n+1) + ADP + phosphate + H(+)</text>
        <dbReference type="Rhea" id="RHEA:10580"/>
        <dbReference type="Rhea" id="RHEA-COMP:14738"/>
        <dbReference type="Rhea" id="RHEA-COMP:14740"/>
        <dbReference type="ChEBI" id="CHEBI:15378"/>
        <dbReference type="ChEBI" id="CHEBI:29985"/>
        <dbReference type="ChEBI" id="CHEBI:30616"/>
        <dbReference type="ChEBI" id="CHEBI:43474"/>
        <dbReference type="ChEBI" id="CHEBI:141005"/>
        <dbReference type="ChEBI" id="CHEBI:456216"/>
        <dbReference type="EC" id="6.3.2.17"/>
    </reaction>
</comment>
<feature type="domain" description="Mur ligase central" evidence="13">
    <location>
        <begin position="44"/>
        <end position="270"/>
    </location>
</feature>
<evidence type="ECO:0000259" key="12">
    <source>
        <dbReference type="Pfam" id="PF02875"/>
    </source>
</evidence>
<dbReference type="InterPro" id="IPR013221">
    <property type="entry name" value="Mur_ligase_cen"/>
</dbReference>
<sequence>MTYDEAVDYILNIPKFTKKNSLEHTRQCLRFLGNPERELKVIHVAGTNGKGSVCVYVEAMLRSEGKSAGLFVSPHLVRMNERIRIRGEQISDREFVRVFEKVMEKVREMERQGFPHPTFFEILFGMAVTAFADAGVEYAVLETGLGGRLDATNAVEHPAVTAIASIGMDHREILGDTLEQIAAEKAGILKKHVPVFYSEGAEASNRVIEERAAGLGISCKKIGKNAFENLRIEHKNIAFSCTNAYYGTTAWKLHNTGLYQAENAVLALEVMRSLTGGSGRPHLWREALARVTWEGRMEEILPGIYIDGAHNVNAVQRFAESVHARGPHRKAVLFSAVQEKDYEEMTACLCRSLDADFYVVTHLEDKRAMDAEKLAEAFARYTDRPVEVRKSPREALSYVRKHQDGRTVYCLGSLYLAGMLKELAREL</sequence>
<evidence type="ECO:0000256" key="9">
    <source>
        <dbReference type="ARBA" id="ARBA00030592"/>
    </source>
</evidence>
<keyword evidence="5" id="KW-0479">Metal-binding</keyword>
<dbReference type="InterPro" id="IPR036615">
    <property type="entry name" value="Mur_ligase_C_dom_sf"/>
</dbReference>
<evidence type="ECO:0000256" key="8">
    <source>
        <dbReference type="ARBA" id="ARBA00022842"/>
    </source>
</evidence>
<dbReference type="Pfam" id="PF02875">
    <property type="entry name" value="Mur_ligase_C"/>
    <property type="match status" value="1"/>
</dbReference>
<dbReference type="GO" id="GO:0005524">
    <property type="term" value="F:ATP binding"/>
    <property type="evidence" value="ECO:0007669"/>
    <property type="project" value="UniProtKB-KW"/>
</dbReference>
<accession>A0A426DBH1</accession>
<dbReference type="PANTHER" id="PTHR11136">
    <property type="entry name" value="FOLYLPOLYGLUTAMATE SYNTHASE-RELATED"/>
    <property type="match status" value="1"/>
</dbReference>
<dbReference type="FunFam" id="3.40.1190.10:FF:000011">
    <property type="entry name" value="Folylpolyglutamate synthase/dihydrofolate synthase"/>
    <property type="match status" value="1"/>
</dbReference>
<dbReference type="GO" id="GO:0005737">
    <property type="term" value="C:cytoplasm"/>
    <property type="evidence" value="ECO:0007669"/>
    <property type="project" value="TreeGrafter"/>
</dbReference>
<evidence type="ECO:0000256" key="3">
    <source>
        <dbReference type="ARBA" id="ARBA00013025"/>
    </source>
</evidence>
<evidence type="ECO:0000313" key="15">
    <source>
        <dbReference type="Proteomes" id="UP000274920"/>
    </source>
</evidence>
<dbReference type="Proteomes" id="UP000274920">
    <property type="component" value="Unassembled WGS sequence"/>
</dbReference>
<proteinExistence type="inferred from homology"/>
<dbReference type="GO" id="GO:0046872">
    <property type="term" value="F:metal ion binding"/>
    <property type="evidence" value="ECO:0007669"/>
    <property type="project" value="UniProtKB-KW"/>
</dbReference>
<dbReference type="AlphaFoldDB" id="A0A426DBH1"/>
<evidence type="ECO:0000256" key="2">
    <source>
        <dbReference type="ARBA" id="ARBA00008276"/>
    </source>
</evidence>
<comment type="caution">
    <text evidence="14">The sequence shown here is derived from an EMBL/GenBank/DDBJ whole genome shotgun (WGS) entry which is preliminary data.</text>
</comment>
<evidence type="ECO:0000256" key="5">
    <source>
        <dbReference type="ARBA" id="ARBA00022723"/>
    </source>
</evidence>
<dbReference type="Gene3D" id="3.90.190.20">
    <property type="entry name" value="Mur ligase, C-terminal domain"/>
    <property type="match status" value="1"/>
</dbReference>
<dbReference type="PANTHER" id="PTHR11136:SF0">
    <property type="entry name" value="DIHYDROFOLATE SYNTHETASE-RELATED"/>
    <property type="match status" value="1"/>
</dbReference>
<reference evidence="14" key="1">
    <citation type="submission" date="2018-10" db="EMBL/GenBank/DDBJ databases">
        <title>Schaedlerella arabinophila gen. nov. sp. nov., isolated from the mouse intestinal tract and comparative analysis with the genome of the closely related altered Schaedler flora strain ASF502.</title>
        <authorList>
            <person name="Miyake S."/>
            <person name="Soh M."/>
            <person name="Seedorf H."/>
        </authorList>
    </citation>
    <scope>NUCLEOTIDE SEQUENCE [LARGE SCALE GENOMIC DNA]</scope>
    <source>
        <strain evidence="14">DSM 106076</strain>
    </source>
</reference>
<comment type="cofactor">
    <cofactor evidence="1">
        <name>Mg(2+)</name>
        <dbReference type="ChEBI" id="CHEBI:18420"/>
    </cofactor>
</comment>
<organism evidence="14 15">
    <name type="scientific">Schaedlerella arabinosiphila</name>
    <dbReference type="NCBI Taxonomy" id="2044587"/>
    <lineage>
        <taxon>Bacteria</taxon>
        <taxon>Bacillati</taxon>
        <taxon>Bacillota</taxon>
        <taxon>Clostridia</taxon>
        <taxon>Lachnospirales</taxon>
        <taxon>Lachnospiraceae</taxon>
        <taxon>Schaedlerella</taxon>
    </lineage>
</organism>
<gene>
    <name evidence="14" type="ORF">EBB54_01415</name>
</gene>
<dbReference type="SUPFAM" id="SSF53623">
    <property type="entry name" value="MurD-like peptide ligases, catalytic domain"/>
    <property type="match status" value="1"/>
</dbReference>
<dbReference type="SUPFAM" id="SSF53244">
    <property type="entry name" value="MurD-like peptide ligases, peptide-binding domain"/>
    <property type="match status" value="1"/>
</dbReference>
<name>A0A426DBH1_9FIRM</name>
<feature type="domain" description="Mur ligase C-terminal" evidence="12">
    <location>
        <begin position="295"/>
        <end position="413"/>
    </location>
</feature>
<evidence type="ECO:0000256" key="6">
    <source>
        <dbReference type="ARBA" id="ARBA00022741"/>
    </source>
</evidence>
<evidence type="ECO:0000256" key="11">
    <source>
        <dbReference type="PIRNR" id="PIRNR001563"/>
    </source>
</evidence>
<keyword evidence="7 11" id="KW-0067">ATP-binding</keyword>
<dbReference type="Pfam" id="PF08245">
    <property type="entry name" value="Mur_ligase_M"/>
    <property type="match status" value="1"/>
</dbReference>
<keyword evidence="8" id="KW-0460">Magnesium</keyword>
<evidence type="ECO:0000256" key="7">
    <source>
        <dbReference type="ARBA" id="ARBA00022840"/>
    </source>
</evidence>
<protein>
    <recommendedName>
        <fullName evidence="3">tetrahydrofolate synthase</fullName>
        <ecNumber evidence="3">6.3.2.17</ecNumber>
    </recommendedName>
    <alternativeName>
        <fullName evidence="9">Tetrahydrofolylpolyglutamate synthase</fullName>
    </alternativeName>
</protein>
<dbReference type="PIRSF" id="PIRSF001563">
    <property type="entry name" value="Folylpolyglu_synth"/>
    <property type="match status" value="1"/>
</dbReference>
<keyword evidence="15" id="KW-1185">Reference proteome</keyword>
<keyword evidence="6 11" id="KW-0547">Nucleotide-binding</keyword>
<dbReference type="GO" id="GO:0004326">
    <property type="term" value="F:tetrahydrofolylpolyglutamate synthase activity"/>
    <property type="evidence" value="ECO:0007669"/>
    <property type="project" value="UniProtKB-EC"/>
</dbReference>
<dbReference type="EC" id="6.3.2.17" evidence="3"/>
<dbReference type="RefSeq" id="WP_125126046.1">
    <property type="nucleotide sequence ID" value="NZ_RHJS01000002.1"/>
</dbReference>